<dbReference type="AlphaFoldDB" id="X5MMC1"/>
<sequence length="131" mass="13688">MTVDGLSRAALPMGRVVLASLFVLGGLNKLVNYAATQVQMSEVGLWPALLPLVIALELGGGLVVALGRWGAVFAALALAAFTLATNIFFHDFWAMSGEMAALELSLFFKNVSIAGGLLFAAAGTHQLRRAA</sequence>
<keyword evidence="4 5" id="KW-0472">Membrane</keyword>
<keyword evidence="3 5" id="KW-1133">Transmembrane helix</keyword>
<dbReference type="InterPro" id="IPR032808">
    <property type="entry name" value="DoxX"/>
</dbReference>
<dbReference type="GO" id="GO:0016020">
    <property type="term" value="C:membrane"/>
    <property type="evidence" value="ECO:0007669"/>
    <property type="project" value="UniProtKB-SubCell"/>
</dbReference>
<evidence type="ECO:0000313" key="6">
    <source>
        <dbReference type="EMBL" id="CDO60255.1"/>
    </source>
</evidence>
<feature type="transmembrane region" description="Helical" evidence="5">
    <location>
        <begin position="43"/>
        <end position="63"/>
    </location>
</feature>
<organism evidence="6 7">
    <name type="scientific">Candidatus Phaeomarinibacter ectocarpi</name>
    <dbReference type="NCBI Taxonomy" id="1458461"/>
    <lineage>
        <taxon>Bacteria</taxon>
        <taxon>Pseudomonadati</taxon>
        <taxon>Pseudomonadota</taxon>
        <taxon>Alphaproteobacteria</taxon>
        <taxon>Hyphomicrobiales</taxon>
        <taxon>Parvibaculaceae</taxon>
        <taxon>Candidatus Phaeomarinibacter</taxon>
    </lineage>
</organism>
<gene>
    <name evidence="6" type="ORF">BN1012_Phect2042</name>
</gene>
<keyword evidence="7" id="KW-1185">Reference proteome</keyword>
<dbReference type="KEGG" id="pect:BN1012_Phect2042"/>
<evidence type="ECO:0000256" key="4">
    <source>
        <dbReference type="ARBA" id="ARBA00023136"/>
    </source>
</evidence>
<evidence type="ECO:0000313" key="7">
    <source>
        <dbReference type="Proteomes" id="UP000032160"/>
    </source>
</evidence>
<name>X5MMC1_9HYPH</name>
<dbReference type="HOGENOM" id="CLU_058421_8_2_5"/>
<dbReference type="STRING" id="1458461.BN1012_Phect2042"/>
<evidence type="ECO:0000256" key="5">
    <source>
        <dbReference type="SAM" id="Phobius"/>
    </source>
</evidence>
<evidence type="ECO:0000256" key="3">
    <source>
        <dbReference type="ARBA" id="ARBA00022989"/>
    </source>
</evidence>
<keyword evidence="2 5" id="KW-0812">Transmembrane</keyword>
<accession>X5MMC1</accession>
<dbReference type="Proteomes" id="UP000032160">
    <property type="component" value="Chromosome I"/>
</dbReference>
<comment type="subcellular location">
    <subcellularLocation>
        <location evidence="1">Membrane</location>
        <topology evidence="1">Multi-pass membrane protein</topology>
    </subcellularLocation>
</comment>
<evidence type="ECO:0000256" key="2">
    <source>
        <dbReference type="ARBA" id="ARBA00022692"/>
    </source>
</evidence>
<protein>
    <submittedName>
        <fullName evidence="6">Putative membrane protein</fullName>
    </submittedName>
</protein>
<dbReference type="Pfam" id="PF07681">
    <property type="entry name" value="DoxX"/>
    <property type="match status" value="1"/>
</dbReference>
<proteinExistence type="predicted"/>
<feature type="transmembrane region" description="Helical" evidence="5">
    <location>
        <begin position="69"/>
        <end position="89"/>
    </location>
</feature>
<dbReference type="EMBL" id="HG966617">
    <property type="protein sequence ID" value="CDO60255.1"/>
    <property type="molecule type" value="Genomic_DNA"/>
</dbReference>
<reference evidence="6 7" key="1">
    <citation type="journal article" date="2014" name="Front. Genet.">
        <title>Genome and metabolic network of "Candidatus Phaeomarinobacter ectocarpi" Ec32, a new candidate genus of Alphaproteobacteria frequently associated with brown algae.</title>
        <authorList>
            <person name="Dittami S.M."/>
            <person name="Barbeyron T."/>
            <person name="Boyen C."/>
            <person name="Cambefort J."/>
            <person name="Collet G."/>
            <person name="Delage L."/>
            <person name="Gobet A."/>
            <person name="Groisillier A."/>
            <person name="Leblanc C."/>
            <person name="Michel G."/>
            <person name="Scornet D."/>
            <person name="Siegel A."/>
            <person name="Tapia J.E."/>
            <person name="Tonon T."/>
        </authorList>
    </citation>
    <scope>NUCLEOTIDE SEQUENCE [LARGE SCALE GENOMIC DNA]</scope>
    <source>
        <strain evidence="6 7">Ec32</strain>
    </source>
</reference>
<feature type="transmembrane region" description="Helical" evidence="5">
    <location>
        <begin position="12"/>
        <end position="31"/>
    </location>
</feature>
<feature type="transmembrane region" description="Helical" evidence="5">
    <location>
        <begin position="101"/>
        <end position="122"/>
    </location>
</feature>
<dbReference type="RefSeq" id="WP_052534370.1">
    <property type="nucleotide sequence ID" value="NZ_HG966617.1"/>
</dbReference>
<evidence type="ECO:0000256" key="1">
    <source>
        <dbReference type="ARBA" id="ARBA00004141"/>
    </source>
</evidence>